<sequence>MEAAQEEIKQLQQENILRLTHMSSKLAALKATQSTEEVVSRDKPAHFFSSEVWSLLKNNDSTMVDAGKEKLNEQVDAYYINKESLKVTSKLFHLLSGIASNDHQDSN</sequence>
<dbReference type="HOGENOM" id="CLU_2212543_0_0_1"/>
<gene>
    <name evidence="1" type="ORF">DAPPUDRAFT_316920</name>
</gene>
<accession>E9GED3</accession>
<protein>
    <submittedName>
        <fullName evidence="1">Uncharacterized protein</fullName>
    </submittedName>
</protein>
<evidence type="ECO:0000313" key="2">
    <source>
        <dbReference type="Proteomes" id="UP000000305"/>
    </source>
</evidence>
<name>E9GED3_DAPPU</name>
<reference evidence="1 2" key="1">
    <citation type="journal article" date="2011" name="Science">
        <title>The ecoresponsive genome of Daphnia pulex.</title>
        <authorList>
            <person name="Colbourne J.K."/>
            <person name="Pfrender M.E."/>
            <person name="Gilbert D."/>
            <person name="Thomas W.K."/>
            <person name="Tucker A."/>
            <person name="Oakley T.H."/>
            <person name="Tokishita S."/>
            <person name="Aerts A."/>
            <person name="Arnold G.J."/>
            <person name="Basu M.K."/>
            <person name="Bauer D.J."/>
            <person name="Caceres C.E."/>
            <person name="Carmel L."/>
            <person name="Casola C."/>
            <person name="Choi J.H."/>
            <person name="Detter J.C."/>
            <person name="Dong Q."/>
            <person name="Dusheyko S."/>
            <person name="Eads B.D."/>
            <person name="Frohlich T."/>
            <person name="Geiler-Samerotte K.A."/>
            <person name="Gerlach D."/>
            <person name="Hatcher P."/>
            <person name="Jogdeo S."/>
            <person name="Krijgsveld J."/>
            <person name="Kriventseva E.V."/>
            <person name="Kultz D."/>
            <person name="Laforsch C."/>
            <person name="Lindquist E."/>
            <person name="Lopez J."/>
            <person name="Manak J.R."/>
            <person name="Muller J."/>
            <person name="Pangilinan J."/>
            <person name="Patwardhan R.P."/>
            <person name="Pitluck S."/>
            <person name="Pritham E.J."/>
            <person name="Rechtsteiner A."/>
            <person name="Rho M."/>
            <person name="Rogozin I.B."/>
            <person name="Sakarya O."/>
            <person name="Salamov A."/>
            <person name="Schaack S."/>
            <person name="Shapiro H."/>
            <person name="Shiga Y."/>
            <person name="Skalitzky C."/>
            <person name="Smith Z."/>
            <person name="Souvorov A."/>
            <person name="Sung W."/>
            <person name="Tang Z."/>
            <person name="Tsuchiya D."/>
            <person name="Tu H."/>
            <person name="Vos H."/>
            <person name="Wang M."/>
            <person name="Wolf Y.I."/>
            <person name="Yamagata H."/>
            <person name="Yamada T."/>
            <person name="Ye Y."/>
            <person name="Shaw J.R."/>
            <person name="Andrews J."/>
            <person name="Crease T.J."/>
            <person name="Tang H."/>
            <person name="Lucas S.M."/>
            <person name="Robertson H.M."/>
            <person name="Bork P."/>
            <person name="Koonin E.V."/>
            <person name="Zdobnov E.M."/>
            <person name="Grigoriev I.V."/>
            <person name="Lynch M."/>
            <person name="Boore J.L."/>
        </authorList>
    </citation>
    <scope>NUCLEOTIDE SEQUENCE [LARGE SCALE GENOMIC DNA]</scope>
</reference>
<evidence type="ECO:0000313" key="1">
    <source>
        <dbReference type="EMBL" id="EFX82245.1"/>
    </source>
</evidence>
<dbReference type="AlphaFoldDB" id="E9GED3"/>
<proteinExistence type="predicted"/>
<dbReference type="KEGG" id="dpx:DAPPUDRAFT_316920"/>
<dbReference type="Proteomes" id="UP000000305">
    <property type="component" value="Unassembled WGS sequence"/>
</dbReference>
<dbReference type="InParanoid" id="E9GED3"/>
<keyword evidence="2" id="KW-1185">Reference proteome</keyword>
<organism evidence="1 2">
    <name type="scientific">Daphnia pulex</name>
    <name type="common">Water flea</name>
    <dbReference type="NCBI Taxonomy" id="6669"/>
    <lineage>
        <taxon>Eukaryota</taxon>
        <taxon>Metazoa</taxon>
        <taxon>Ecdysozoa</taxon>
        <taxon>Arthropoda</taxon>
        <taxon>Crustacea</taxon>
        <taxon>Branchiopoda</taxon>
        <taxon>Diplostraca</taxon>
        <taxon>Cladocera</taxon>
        <taxon>Anomopoda</taxon>
        <taxon>Daphniidae</taxon>
        <taxon>Daphnia</taxon>
    </lineage>
</organism>
<dbReference type="EMBL" id="GL732540">
    <property type="protein sequence ID" value="EFX82245.1"/>
    <property type="molecule type" value="Genomic_DNA"/>
</dbReference>